<evidence type="ECO:0000313" key="3">
    <source>
        <dbReference type="Proteomes" id="UP001230035"/>
    </source>
</evidence>
<dbReference type="RefSeq" id="WP_283238483.1">
    <property type="nucleotide sequence ID" value="NZ_JASGBP010000002.1"/>
</dbReference>
<gene>
    <name evidence="2" type="ORF">QHT84_05150</name>
</gene>
<dbReference type="Gene3D" id="3.40.50.880">
    <property type="match status" value="1"/>
</dbReference>
<dbReference type="SUPFAM" id="SSF52317">
    <property type="entry name" value="Class I glutamine amidotransferase-like"/>
    <property type="match status" value="1"/>
</dbReference>
<sequence length="393" mass="44449">MKRIKKVLMITISSALILLALAVTMLQPVLTFGQNPPYQGKKITNWKNPTIDDRKKTVFIIADNQQTELFDMLAPFYVFNATEQLNVFIVAKNETPIPLKKDLFVLPQLTFEEVEKRNLQAAVIVIPALSARDDNQDPVILRFIKNHMTPTTKLISICDGATTAAATGLYDGKPITAHATDYNAVKKHFDKPIWTQNVTVTQSGNLYSTAGVSNAVEGSLLIVEQLLGKEVMTKVAAQINYPHDEIRMKHHSIALTFGNKMSIVRRVIFSKRKKLGLLLHNGLNELRFAGMLDTYSRTFPKAYKTFTLQDSIVKTQYGLTFIHTGDNIVDPKTDEIHVVMPELLSAEDENYFKEFELVKQNPKEYIIDQCLNNIKEQYGAHYANIVKITLDYN</sequence>
<dbReference type="InterPro" id="IPR052158">
    <property type="entry name" value="INH-QAR"/>
</dbReference>
<dbReference type="Pfam" id="PF01965">
    <property type="entry name" value="DJ-1_PfpI"/>
    <property type="match status" value="1"/>
</dbReference>
<name>A0ABT6XNX6_9FLAO</name>
<dbReference type="PANTHER" id="PTHR43130">
    <property type="entry name" value="ARAC-FAMILY TRANSCRIPTIONAL REGULATOR"/>
    <property type="match status" value="1"/>
</dbReference>
<keyword evidence="3" id="KW-1185">Reference proteome</keyword>
<dbReference type="InterPro" id="IPR002818">
    <property type="entry name" value="DJ-1/PfpI"/>
</dbReference>
<dbReference type="EMBL" id="JASGBP010000002">
    <property type="protein sequence ID" value="MDI9256797.1"/>
    <property type="molecule type" value="Genomic_DNA"/>
</dbReference>
<dbReference type="PANTHER" id="PTHR43130:SF3">
    <property type="entry name" value="HTH-TYPE TRANSCRIPTIONAL REGULATOR RV1931C"/>
    <property type="match status" value="1"/>
</dbReference>
<feature type="domain" description="DJ-1/PfpI" evidence="1">
    <location>
        <begin position="56"/>
        <end position="224"/>
    </location>
</feature>
<proteinExistence type="predicted"/>
<evidence type="ECO:0000313" key="2">
    <source>
        <dbReference type="EMBL" id="MDI9256797.1"/>
    </source>
</evidence>
<organism evidence="2 3">
    <name type="scientific">Flavobacterium sedimenticola</name>
    <dbReference type="NCBI Taxonomy" id="3043286"/>
    <lineage>
        <taxon>Bacteria</taxon>
        <taxon>Pseudomonadati</taxon>
        <taxon>Bacteroidota</taxon>
        <taxon>Flavobacteriia</taxon>
        <taxon>Flavobacteriales</taxon>
        <taxon>Flavobacteriaceae</taxon>
        <taxon>Flavobacterium</taxon>
    </lineage>
</organism>
<dbReference type="InterPro" id="IPR029062">
    <property type="entry name" value="Class_I_gatase-like"/>
</dbReference>
<accession>A0ABT6XNX6</accession>
<dbReference type="Proteomes" id="UP001230035">
    <property type="component" value="Unassembled WGS sequence"/>
</dbReference>
<evidence type="ECO:0000259" key="1">
    <source>
        <dbReference type="Pfam" id="PF01965"/>
    </source>
</evidence>
<reference evidence="2 3" key="1">
    <citation type="submission" date="2023-05" db="EMBL/GenBank/DDBJ databases">
        <title>Flavobacterium sedimenti sp. nov., isolated from the sediment.</title>
        <authorList>
            <person name="Wu N."/>
        </authorList>
    </citation>
    <scope>NUCLEOTIDE SEQUENCE [LARGE SCALE GENOMIC DNA]</scope>
    <source>
        <strain evidence="2 3">YZ-48</strain>
    </source>
</reference>
<protein>
    <submittedName>
        <fullName evidence="2">DJ-1/PfpI family protein</fullName>
    </submittedName>
</protein>
<comment type="caution">
    <text evidence="2">The sequence shown here is derived from an EMBL/GenBank/DDBJ whole genome shotgun (WGS) entry which is preliminary data.</text>
</comment>